<dbReference type="NCBIfam" id="NF005732">
    <property type="entry name" value="PRK07550.1"/>
    <property type="match status" value="1"/>
</dbReference>
<dbReference type="PANTHER" id="PTHR46383">
    <property type="entry name" value="ASPARTATE AMINOTRANSFERASE"/>
    <property type="match status" value="1"/>
</dbReference>
<dbReference type="CDD" id="cd00609">
    <property type="entry name" value="AAT_like"/>
    <property type="match status" value="1"/>
</dbReference>
<evidence type="ECO:0000256" key="5">
    <source>
        <dbReference type="ARBA" id="ARBA00022679"/>
    </source>
</evidence>
<organism evidence="9 10">
    <name type="scientific">Litoreibacter arenae DSM 19593</name>
    <dbReference type="NCBI Taxonomy" id="1123360"/>
    <lineage>
        <taxon>Bacteria</taxon>
        <taxon>Pseudomonadati</taxon>
        <taxon>Pseudomonadota</taxon>
        <taxon>Alphaproteobacteria</taxon>
        <taxon>Rhodobacterales</taxon>
        <taxon>Roseobacteraceae</taxon>
        <taxon>Litoreibacter</taxon>
    </lineage>
</organism>
<comment type="similarity">
    <text evidence="2">Belongs to the class-I pyridoxal-phosphate-dependent aminotransferase family.</text>
</comment>
<name>S9QGK6_9RHOB</name>
<dbReference type="OrthoDB" id="9766084at2"/>
<keyword evidence="6" id="KW-0663">Pyridoxal phosphate</keyword>
<dbReference type="GO" id="GO:0004069">
    <property type="term" value="F:L-aspartate:2-oxoglutarate aminotransferase activity"/>
    <property type="evidence" value="ECO:0007669"/>
    <property type="project" value="UniProtKB-EC"/>
</dbReference>
<protein>
    <recommendedName>
        <fullName evidence="3">aspartate transaminase</fullName>
        <ecNumber evidence="3">2.6.1.1</ecNumber>
    </recommendedName>
</protein>
<dbReference type="Pfam" id="PF00155">
    <property type="entry name" value="Aminotran_1_2"/>
    <property type="match status" value="1"/>
</dbReference>
<comment type="catalytic activity">
    <reaction evidence="7">
        <text>L-aspartate + 2-oxoglutarate = oxaloacetate + L-glutamate</text>
        <dbReference type="Rhea" id="RHEA:21824"/>
        <dbReference type="ChEBI" id="CHEBI:16452"/>
        <dbReference type="ChEBI" id="CHEBI:16810"/>
        <dbReference type="ChEBI" id="CHEBI:29985"/>
        <dbReference type="ChEBI" id="CHEBI:29991"/>
        <dbReference type="EC" id="2.6.1.1"/>
    </reaction>
</comment>
<gene>
    <name evidence="9" type="ORF">thalar_01809</name>
</gene>
<dbReference type="InterPro" id="IPR015424">
    <property type="entry name" value="PyrdxlP-dep_Trfase"/>
</dbReference>
<dbReference type="GO" id="GO:0006520">
    <property type="term" value="P:amino acid metabolic process"/>
    <property type="evidence" value="ECO:0007669"/>
    <property type="project" value="InterPro"/>
</dbReference>
<dbReference type="eggNOG" id="COG0436">
    <property type="taxonomic scope" value="Bacteria"/>
</dbReference>
<evidence type="ECO:0000256" key="4">
    <source>
        <dbReference type="ARBA" id="ARBA00022576"/>
    </source>
</evidence>
<evidence type="ECO:0000256" key="2">
    <source>
        <dbReference type="ARBA" id="ARBA00007441"/>
    </source>
</evidence>
<dbReference type="Gene3D" id="3.40.640.10">
    <property type="entry name" value="Type I PLP-dependent aspartate aminotransferase-like (Major domain)"/>
    <property type="match status" value="1"/>
</dbReference>
<keyword evidence="4 9" id="KW-0032">Aminotransferase</keyword>
<dbReference type="EC" id="2.6.1.1" evidence="3"/>
<comment type="cofactor">
    <cofactor evidence="1">
        <name>pyridoxal 5'-phosphate</name>
        <dbReference type="ChEBI" id="CHEBI:597326"/>
    </cofactor>
</comment>
<evidence type="ECO:0000313" key="10">
    <source>
        <dbReference type="Proteomes" id="UP000015351"/>
    </source>
</evidence>
<dbReference type="EMBL" id="AONI01000010">
    <property type="protein sequence ID" value="EPX78992.1"/>
    <property type="molecule type" value="Genomic_DNA"/>
</dbReference>
<dbReference type="PATRIC" id="fig|1123360.3.peg.1792"/>
<keyword evidence="5 9" id="KW-0808">Transferase</keyword>
<evidence type="ECO:0000313" key="9">
    <source>
        <dbReference type="EMBL" id="EPX78992.1"/>
    </source>
</evidence>
<dbReference type="Proteomes" id="UP000015351">
    <property type="component" value="Unassembled WGS sequence"/>
</dbReference>
<sequence length="390" mass="42323">MRLNPNMAATSPPPVMEARRWIDGVEFPADRPLINVSQAAPVDPPPAALREAMARFVLDDDETHLYGPVLGLPALRAEVASQWSVAYGGTVTPSQVAITSGCNQAFAAIIATLCAPGDEVIVPTPWYFNHKMWLDMGGITSVPLKAGEGLLPSVDAAAQLITSKTRAITLVSPNNPGGVEYPSDLLGAFYDLCKDKGIALIVDETYRDFDSRSGAPHDLFAREGWDGTLIQLYSFSKAYRLTGHRVGAVVASEARLAEAEKFLDTVTICPNQLGQRAALWGMKNLGDWLAEQRAEILARRAAIEQHFPKLAAKGWVLHGNGAYFAYVTHPFDEPSDKLAQRMVEEISVLCLPGTMFVPDDDPSGAKCLRIAFANIDADGIAELFERMETL</sequence>
<dbReference type="HOGENOM" id="CLU_017584_4_1_5"/>
<evidence type="ECO:0000256" key="1">
    <source>
        <dbReference type="ARBA" id="ARBA00001933"/>
    </source>
</evidence>
<dbReference type="PANTHER" id="PTHR46383:SF1">
    <property type="entry name" value="ASPARTATE AMINOTRANSFERASE"/>
    <property type="match status" value="1"/>
</dbReference>
<feature type="domain" description="Aminotransferase class I/classII large" evidence="8">
    <location>
        <begin position="33"/>
        <end position="386"/>
    </location>
</feature>
<accession>S9QGK6</accession>
<keyword evidence="10" id="KW-1185">Reference proteome</keyword>
<dbReference type="AlphaFoldDB" id="S9QGK6"/>
<dbReference type="InterPro" id="IPR015421">
    <property type="entry name" value="PyrdxlP-dep_Trfase_major"/>
</dbReference>
<evidence type="ECO:0000256" key="6">
    <source>
        <dbReference type="ARBA" id="ARBA00022898"/>
    </source>
</evidence>
<evidence type="ECO:0000256" key="3">
    <source>
        <dbReference type="ARBA" id="ARBA00012753"/>
    </source>
</evidence>
<dbReference type="GO" id="GO:0030170">
    <property type="term" value="F:pyridoxal phosphate binding"/>
    <property type="evidence" value="ECO:0007669"/>
    <property type="project" value="InterPro"/>
</dbReference>
<comment type="caution">
    <text evidence="9">The sequence shown here is derived from an EMBL/GenBank/DDBJ whole genome shotgun (WGS) entry which is preliminary data.</text>
</comment>
<dbReference type="InterPro" id="IPR004839">
    <property type="entry name" value="Aminotransferase_I/II_large"/>
</dbReference>
<proteinExistence type="inferred from homology"/>
<evidence type="ECO:0000256" key="7">
    <source>
        <dbReference type="ARBA" id="ARBA00049185"/>
    </source>
</evidence>
<reference evidence="10" key="1">
    <citation type="journal article" date="2013" name="Stand. Genomic Sci.">
        <title>Genome sequence of the Litoreibacter arenae type strain (DSM 19593(T)), a member of the Roseobacter clade isolated from sea sand.</title>
        <authorList>
            <person name="Riedel T."/>
            <person name="Fiebig A."/>
            <person name="Petersen J."/>
            <person name="Gronow S."/>
            <person name="Kyrpides N.C."/>
            <person name="Goker M."/>
            <person name="Klenk H.P."/>
        </authorList>
    </citation>
    <scope>NUCLEOTIDE SEQUENCE [LARGE SCALE GENOMIC DNA]</scope>
    <source>
        <strain evidence="10">DSM 19593</strain>
    </source>
</reference>
<dbReference type="InterPro" id="IPR050596">
    <property type="entry name" value="AspAT/PAT-like"/>
</dbReference>
<dbReference type="STRING" id="1123360.thalar_01809"/>
<dbReference type="SUPFAM" id="SSF53383">
    <property type="entry name" value="PLP-dependent transferases"/>
    <property type="match status" value="1"/>
</dbReference>
<evidence type="ECO:0000259" key="8">
    <source>
        <dbReference type="Pfam" id="PF00155"/>
    </source>
</evidence>
<dbReference type="RefSeq" id="WP_021100372.1">
    <property type="nucleotide sequence ID" value="NZ_KE557306.1"/>
</dbReference>